<dbReference type="InterPro" id="IPR018537">
    <property type="entry name" value="Peptidoglycan-bd_3"/>
</dbReference>
<sequence length="185" mass="22079">MSDFEIAFIRLCFLEFSNALNVLHKNKIEKDITYYGIYRLANPNWQGWQVVDKILKSNNYNFKKSSEILYNNNDLTKLVKDFYKKEFWDKIKGSEIKNQEVANILFIFAVNVGLKKSIKILQQFLNLKIDGIFGNITLNALNSYNPNEFIIKFKYKELKFYENLVRIMKNLKNYLKGWINRIYLS</sequence>
<reference evidence="4" key="1">
    <citation type="submission" date="2007-07" db="EMBL/GenBank/DDBJ databases">
        <title>Complete genome sequence of Campylobacter hominis ATCC BAA-381, a commensal isolated from the human gastrointestinal tract.</title>
        <authorList>
            <person name="Fouts D.E."/>
            <person name="Mongodin E.F."/>
            <person name="Puiu D."/>
            <person name="Sebastian Y."/>
            <person name="Miller W.G."/>
            <person name="Mandrell R.E."/>
            <person name="Nelson K.E."/>
        </authorList>
    </citation>
    <scope>NUCLEOTIDE SEQUENCE [LARGE SCALE GENOMIC DNA]</scope>
    <source>
        <strain evidence="4">ATCC BAA-381 / LMG 19568 / NCTC 13146 / CH001A</strain>
    </source>
</reference>
<dbReference type="Pfam" id="PF09374">
    <property type="entry name" value="PG_binding_3"/>
    <property type="match status" value="1"/>
</dbReference>
<dbReference type="RefSeq" id="WP_012109419.1">
    <property type="nucleotide sequence ID" value="NC_009714.1"/>
</dbReference>
<name>A7I3M3_CAMHC</name>
<feature type="domain" description="TtsA-like Glycoside hydrolase family 108" evidence="1">
    <location>
        <begin position="33"/>
        <end position="113"/>
    </location>
</feature>
<protein>
    <submittedName>
        <fullName evidence="3">Uncharacterized protein</fullName>
    </submittedName>
</protein>
<dbReference type="AlphaFoldDB" id="A7I3M3"/>
<dbReference type="HOGENOM" id="CLU_082693_1_2_7"/>
<dbReference type="eggNOG" id="COG3926">
    <property type="taxonomic scope" value="Bacteria"/>
</dbReference>
<keyword evidence="4" id="KW-1185">Reference proteome</keyword>
<evidence type="ECO:0000313" key="4">
    <source>
        <dbReference type="Proteomes" id="UP000002407"/>
    </source>
</evidence>
<feature type="domain" description="Peptidoglycan binding" evidence="2">
    <location>
        <begin position="117"/>
        <end position="181"/>
    </location>
</feature>
<evidence type="ECO:0000259" key="2">
    <source>
        <dbReference type="Pfam" id="PF09374"/>
    </source>
</evidence>
<dbReference type="Proteomes" id="UP000002407">
    <property type="component" value="Chromosome"/>
</dbReference>
<dbReference type="InterPro" id="IPR008565">
    <property type="entry name" value="TtsA-like_GH18_dom"/>
</dbReference>
<dbReference type="Gene3D" id="1.20.141.10">
    <property type="entry name" value="Chitosanase, subunit A, domain 1"/>
    <property type="match status" value="1"/>
</dbReference>
<dbReference type="InterPro" id="IPR023346">
    <property type="entry name" value="Lysozyme-like_dom_sf"/>
</dbReference>
<evidence type="ECO:0000259" key="1">
    <source>
        <dbReference type="Pfam" id="PF05838"/>
    </source>
</evidence>
<dbReference type="SUPFAM" id="SSF53955">
    <property type="entry name" value="Lysozyme-like"/>
    <property type="match status" value="1"/>
</dbReference>
<proteinExistence type="predicted"/>
<dbReference type="OrthoDB" id="5359795at2"/>
<organism evidence="3 4">
    <name type="scientific">Campylobacter hominis (strain ATCC BAA-381 / DSM 21671 / CCUG 45161 / LMG 19568 / NCTC 13146 / CH001A)</name>
    <dbReference type="NCBI Taxonomy" id="360107"/>
    <lineage>
        <taxon>Bacteria</taxon>
        <taxon>Pseudomonadati</taxon>
        <taxon>Campylobacterota</taxon>
        <taxon>Epsilonproteobacteria</taxon>
        <taxon>Campylobacterales</taxon>
        <taxon>Campylobacteraceae</taxon>
        <taxon>Campylobacter</taxon>
    </lineage>
</organism>
<dbReference type="KEGG" id="cha:CHAB381_1584"/>
<dbReference type="Pfam" id="PF05838">
    <property type="entry name" value="Glyco_hydro_108"/>
    <property type="match status" value="1"/>
</dbReference>
<gene>
    <name evidence="3" type="ordered locus">CHAB381_1584</name>
</gene>
<evidence type="ECO:0000313" key="3">
    <source>
        <dbReference type="EMBL" id="ABS51961.1"/>
    </source>
</evidence>
<accession>A7I3M3</accession>
<dbReference type="STRING" id="360107.CHAB381_1584"/>
<dbReference type="EMBL" id="CP000776">
    <property type="protein sequence ID" value="ABS51961.1"/>
    <property type="molecule type" value="Genomic_DNA"/>
</dbReference>